<feature type="binding site" evidence="21">
    <location>
        <position position="16"/>
    </location>
    <ligand>
        <name>substrate</name>
    </ligand>
</feature>
<keyword evidence="9 24" id="KW-0812">Transmembrane</keyword>
<dbReference type="GO" id="GO:0046872">
    <property type="term" value="F:metal ion binding"/>
    <property type="evidence" value="ECO:0007669"/>
    <property type="project" value="UniProtKB-KW"/>
</dbReference>
<evidence type="ECO:0000256" key="4">
    <source>
        <dbReference type="ARBA" id="ARBA00017575"/>
    </source>
</evidence>
<dbReference type="CDD" id="cd14264">
    <property type="entry name" value="DAGK_IM"/>
    <property type="match status" value="1"/>
</dbReference>
<dbReference type="OrthoDB" id="5460798at2"/>
<evidence type="ECO:0000256" key="3">
    <source>
        <dbReference type="ARBA" id="ARBA00012133"/>
    </source>
</evidence>
<evidence type="ECO:0000256" key="19">
    <source>
        <dbReference type="ARBA" id="ARBA00023264"/>
    </source>
</evidence>
<feature type="binding site" evidence="22">
    <location>
        <position position="23"/>
    </location>
    <ligand>
        <name>ATP</name>
        <dbReference type="ChEBI" id="CHEBI:30616"/>
    </ligand>
</feature>
<keyword evidence="8 24" id="KW-0808">Transferase</keyword>
<keyword evidence="17 24" id="KW-0472">Membrane</keyword>
<evidence type="ECO:0000256" key="17">
    <source>
        <dbReference type="ARBA" id="ARBA00023136"/>
    </source>
</evidence>
<keyword evidence="16 24" id="KW-0443">Lipid metabolism</keyword>
<dbReference type="Gene3D" id="1.10.287.3610">
    <property type="match status" value="1"/>
</dbReference>
<feature type="binding site" evidence="21">
    <location>
        <position position="105"/>
    </location>
    <ligand>
        <name>substrate</name>
    </ligand>
</feature>
<comment type="function">
    <text evidence="24">Catalyzes the ATP-dependent phosphorylation of sn-l,2-diacylglycerol (DAG) to phosphatidic acid. Involved in the recycling of diacylglycerol produced as a by-product during membrane-derived oligosaccharide (MDO) biosynthesis.</text>
</comment>
<evidence type="ECO:0000313" key="26">
    <source>
        <dbReference type="Proteomes" id="UP000256695"/>
    </source>
</evidence>
<feature type="binding site" evidence="22">
    <location>
        <position position="83"/>
    </location>
    <ligand>
        <name>ATP</name>
        <dbReference type="ChEBI" id="CHEBI:30616"/>
    </ligand>
</feature>
<evidence type="ECO:0000256" key="6">
    <source>
        <dbReference type="ARBA" id="ARBA00022516"/>
    </source>
</evidence>
<evidence type="ECO:0000256" key="10">
    <source>
        <dbReference type="ARBA" id="ARBA00022723"/>
    </source>
</evidence>
<evidence type="ECO:0000256" key="13">
    <source>
        <dbReference type="ARBA" id="ARBA00022840"/>
    </source>
</evidence>
<evidence type="ECO:0000256" key="1">
    <source>
        <dbReference type="ARBA" id="ARBA00004429"/>
    </source>
</evidence>
<feature type="active site" description="Proton acceptor" evidence="20">
    <location>
        <position position="76"/>
    </location>
</feature>
<feature type="transmembrane region" description="Helical" evidence="24">
    <location>
        <begin position="63"/>
        <end position="82"/>
    </location>
</feature>
<keyword evidence="18" id="KW-0594">Phospholipid biosynthesis</keyword>
<evidence type="ECO:0000256" key="8">
    <source>
        <dbReference type="ARBA" id="ARBA00022679"/>
    </source>
</evidence>
<comment type="catalytic activity">
    <reaction evidence="24">
        <text>a 1,2-diacyl-sn-glycerol + ATP = a 1,2-diacyl-sn-glycero-3-phosphate + ADP + H(+)</text>
        <dbReference type="Rhea" id="RHEA:10272"/>
        <dbReference type="ChEBI" id="CHEBI:15378"/>
        <dbReference type="ChEBI" id="CHEBI:17815"/>
        <dbReference type="ChEBI" id="CHEBI:30616"/>
        <dbReference type="ChEBI" id="CHEBI:58608"/>
        <dbReference type="ChEBI" id="CHEBI:456216"/>
        <dbReference type="EC" id="2.7.1.107"/>
    </reaction>
</comment>
<dbReference type="GO" id="GO:0006654">
    <property type="term" value="P:phosphatidic acid biosynthetic process"/>
    <property type="evidence" value="ECO:0007669"/>
    <property type="project" value="InterPro"/>
</dbReference>
<evidence type="ECO:0000256" key="2">
    <source>
        <dbReference type="ARBA" id="ARBA00005967"/>
    </source>
</evidence>
<keyword evidence="11 22" id="KW-0547">Nucleotide-binding</keyword>
<reference evidence="25 26" key="1">
    <citation type="submission" date="2018-04" db="EMBL/GenBank/DDBJ databases">
        <title>Novel Campyloabacter and Helicobacter Species and Strains.</title>
        <authorList>
            <person name="Mannion A.J."/>
            <person name="Shen Z."/>
            <person name="Fox J.G."/>
        </authorList>
    </citation>
    <scope>NUCLEOTIDE SEQUENCE [LARGE SCALE GENOMIC DNA]</scope>
    <source>
        <strain evidence="25 26">MIT 04-9362</strain>
    </source>
</reference>
<keyword evidence="14 23" id="KW-0460">Magnesium</keyword>
<feature type="binding site" evidence="23">
    <location>
        <position position="35"/>
    </location>
    <ligand>
        <name>a divalent metal cation</name>
        <dbReference type="ChEBI" id="CHEBI:60240"/>
    </ligand>
</feature>
<dbReference type="EC" id="2.7.1.107" evidence="3 24"/>
<dbReference type="GO" id="GO:0005886">
    <property type="term" value="C:plasma membrane"/>
    <property type="evidence" value="ECO:0007669"/>
    <property type="project" value="UniProtKB-SubCell"/>
</dbReference>
<gene>
    <name evidence="25" type="ORF">CQA57_06560</name>
</gene>
<name>A0A3D8J547_9HELI</name>
<dbReference type="Proteomes" id="UP000256695">
    <property type="component" value="Unassembled WGS sequence"/>
</dbReference>
<comment type="similarity">
    <text evidence="2 24">Belongs to the bacterial diacylglycerol kinase family.</text>
</comment>
<feature type="binding site" evidence="22">
    <location>
        <begin position="101"/>
        <end position="102"/>
    </location>
    <ligand>
        <name>ATP</name>
        <dbReference type="ChEBI" id="CHEBI:30616"/>
    </ligand>
</feature>
<evidence type="ECO:0000256" key="24">
    <source>
        <dbReference type="RuleBase" id="RU363065"/>
    </source>
</evidence>
<feature type="binding site" evidence="22">
    <location>
        <position position="35"/>
    </location>
    <ligand>
        <name>ATP</name>
        <dbReference type="ChEBI" id="CHEBI:30616"/>
    </ligand>
</feature>
<accession>A0A3D8J547</accession>
<evidence type="ECO:0000256" key="15">
    <source>
        <dbReference type="ARBA" id="ARBA00022989"/>
    </source>
</evidence>
<keyword evidence="12 24" id="KW-0418">Kinase</keyword>
<evidence type="ECO:0000256" key="7">
    <source>
        <dbReference type="ARBA" id="ARBA00022519"/>
    </source>
</evidence>
<dbReference type="Pfam" id="PF01219">
    <property type="entry name" value="DAGK_prokar"/>
    <property type="match status" value="1"/>
</dbReference>
<keyword evidence="15 24" id="KW-1133">Transmembrane helix</keyword>
<dbReference type="PANTHER" id="PTHR34299">
    <property type="entry name" value="DIACYLGLYCEROL KINASE"/>
    <property type="match status" value="1"/>
</dbReference>
<dbReference type="GO" id="GO:0005524">
    <property type="term" value="F:ATP binding"/>
    <property type="evidence" value="ECO:0007669"/>
    <property type="project" value="UniProtKB-KW"/>
</dbReference>
<protein>
    <recommendedName>
        <fullName evidence="4 24">Diacylglycerol kinase</fullName>
        <ecNumber evidence="3 24">2.7.1.107</ecNumber>
    </recommendedName>
</protein>
<dbReference type="InterPro" id="IPR036945">
    <property type="entry name" value="DAGK_sf"/>
</dbReference>
<keyword evidence="13 22" id="KW-0067">ATP-binding</keyword>
<comment type="subcellular location">
    <subcellularLocation>
        <location evidence="1">Cell inner membrane</location>
        <topology evidence="1">Multi-pass membrane protein</topology>
    </subcellularLocation>
</comment>
<keyword evidence="10 23" id="KW-0479">Metal-binding</keyword>
<comment type="caution">
    <text evidence="25">The sequence shown here is derived from an EMBL/GenBank/DDBJ whole genome shotgun (WGS) entry which is preliminary data.</text>
</comment>
<feature type="transmembrane region" description="Helical" evidence="24">
    <location>
        <begin position="37"/>
        <end position="57"/>
    </location>
</feature>
<keyword evidence="19 24" id="KW-1208">Phospholipid metabolism</keyword>
<evidence type="ECO:0000256" key="5">
    <source>
        <dbReference type="ARBA" id="ARBA00022475"/>
    </source>
</evidence>
<evidence type="ECO:0000256" key="22">
    <source>
        <dbReference type="PIRSR" id="PIRSR600829-3"/>
    </source>
</evidence>
<keyword evidence="5" id="KW-1003">Cell membrane</keyword>
<comment type="cofactor">
    <cofactor evidence="23">
        <name>Mg(2+)</name>
        <dbReference type="ChEBI" id="CHEBI:18420"/>
    </cofactor>
    <text evidence="23">Mn(2+), Zn(2+), Cd(2+) and Co(2+) support activity to lesser extents.</text>
</comment>
<dbReference type="InterPro" id="IPR000829">
    <property type="entry name" value="DAGK"/>
</dbReference>
<evidence type="ECO:0000256" key="18">
    <source>
        <dbReference type="ARBA" id="ARBA00023209"/>
    </source>
</evidence>
<dbReference type="GO" id="GO:0004143">
    <property type="term" value="F:ATP-dependent diacylglycerol kinase activity"/>
    <property type="evidence" value="ECO:0007669"/>
    <property type="project" value="UniProtKB-EC"/>
</dbReference>
<feature type="transmembrane region" description="Helical" evidence="24">
    <location>
        <begin position="103"/>
        <end position="125"/>
    </location>
</feature>
<dbReference type="PANTHER" id="PTHR34299:SF1">
    <property type="entry name" value="DIACYLGLYCEROL KINASE"/>
    <property type="match status" value="1"/>
</dbReference>
<evidence type="ECO:0000256" key="23">
    <source>
        <dbReference type="PIRSR" id="PIRSR600829-4"/>
    </source>
</evidence>
<evidence type="ECO:0000256" key="16">
    <source>
        <dbReference type="ARBA" id="ARBA00023098"/>
    </source>
</evidence>
<keyword evidence="26" id="KW-1185">Reference proteome</keyword>
<feature type="binding site" evidence="22">
    <location>
        <position position="16"/>
    </location>
    <ligand>
        <name>ATP</name>
        <dbReference type="ChEBI" id="CHEBI:30616"/>
    </ligand>
</feature>
<sequence length="128" mass="14536">MQDFRNDKKGKKGLKRLFNAYKYSVDGIMAAWKDEEAFRQILVLGIIFGILGMIIGQDWGEKVLLLLPSILCIVGELINSAIENAIDFTSKDIHPLAKKAKDMGSAVQLVLLIFFVVIWASYIFFKFY</sequence>
<dbReference type="InterPro" id="IPR033718">
    <property type="entry name" value="DAGK_prok"/>
</dbReference>
<evidence type="ECO:0000256" key="21">
    <source>
        <dbReference type="PIRSR" id="PIRSR600829-2"/>
    </source>
</evidence>
<evidence type="ECO:0000256" key="11">
    <source>
        <dbReference type="ARBA" id="ARBA00022741"/>
    </source>
</evidence>
<dbReference type="RefSeq" id="WP_115579440.1">
    <property type="nucleotide sequence ID" value="NZ_NXLX01000018.1"/>
</dbReference>
<evidence type="ECO:0000256" key="14">
    <source>
        <dbReference type="ARBA" id="ARBA00022842"/>
    </source>
</evidence>
<proteinExistence type="inferred from homology"/>
<evidence type="ECO:0000256" key="20">
    <source>
        <dbReference type="PIRSR" id="PIRSR600829-1"/>
    </source>
</evidence>
<keyword evidence="7" id="KW-0997">Cell inner membrane</keyword>
<dbReference type="AlphaFoldDB" id="A0A3D8J547"/>
<evidence type="ECO:0000256" key="12">
    <source>
        <dbReference type="ARBA" id="ARBA00022777"/>
    </source>
</evidence>
<evidence type="ECO:0000313" key="25">
    <source>
        <dbReference type="EMBL" id="RDU72622.1"/>
    </source>
</evidence>
<keyword evidence="6" id="KW-0444">Lipid biosynthesis</keyword>
<dbReference type="EMBL" id="NXLX01000018">
    <property type="protein sequence ID" value="RDU72622.1"/>
    <property type="molecule type" value="Genomic_DNA"/>
</dbReference>
<evidence type="ECO:0000256" key="9">
    <source>
        <dbReference type="ARBA" id="ARBA00022692"/>
    </source>
</evidence>
<feature type="binding site" evidence="21">
    <location>
        <position position="76"/>
    </location>
    <ligand>
        <name>substrate</name>
    </ligand>
</feature>
<feature type="binding site" evidence="23">
    <location>
        <position position="83"/>
    </location>
    <ligand>
        <name>a divalent metal cation</name>
        <dbReference type="ChEBI" id="CHEBI:60240"/>
    </ligand>
</feature>
<organism evidence="25 26">
    <name type="scientific">Helicobacter anseris</name>
    <dbReference type="NCBI Taxonomy" id="375926"/>
    <lineage>
        <taxon>Bacteria</taxon>
        <taxon>Pseudomonadati</taxon>
        <taxon>Campylobacterota</taxon>
        <taxon>Epsilonproteobacteria</taxon>
        <taxon>Campylobacterales</taxon>
        <taxon>Helicobacteraceae</taxon>
        <taxon>Helicobacter</taxon>
    </lineage>
</organism>